<dbReference type="Proteomes" id="UP000664859">
    <property type="component" value="Unassembled WGS sequence"/>
</dbReference>
<feature type="compositionally biased region" description="Basic and acidic residues" evidence="1">
    <location>
        <begin position="534"/>
        <end position="544"/>
    </location>
</feature>
<dbReference type="EMBL" id="JAFCMP010000543">
    <property type="protein sequence ID" value="KAG5175944.1"/>
    <property type="molecule type" value="Genomic_DNA"/>
</dbReference>
<name>A0A836C7W9_9STRA</name>
<protein>
    <submittedName>
        <fullName evidence="2">Uncharacterized protein</fullName>
    </submittedName>
</protein>
<proteinExistence type="predicted"/>
<organism evidence="2 3">
    <name type="scientific">Tribonema minus</name>
    <dbReference type="NCBI Taxonomy" id="303371"/>
    <lineage>
        <taxon>Eukaryota</taxon>
        <taxon>Sar</taxon>
        <taxon>Stramenopiles</taxon>
        <taxon>Ochrophyta</taxon>
        <taxon>PX clade</taxon>
        <taxon>Xanthophyceae</taxon>
        <taxon>Tribonematales</taxon>
        <taxon>Tribonemataceae</taxon>
        <taxon>Tribonema</taxon>
    </lineage>
</organism>
<gene>
    <name evidence="2" type="ORF">JKP88DRAFT_336999</name>
</gene>
<feature type="region of interest" description="Disordered" evidence="1">
    <location>
        <begin position="503"/>
        <end position="605"/>
    </location>
</feature>
<feature type="compositionally biased region" description="Gly residues" evidence="1">
    <location>
        <begin position="676"/>
        <end position="698"/>
    </location>
</feature>
<accession>A0A836C7W9</accession>
<feature type="compositionally biased region" description="Low complexity" evidence="1">
    <location>
        <begin position="514"/>
        <end position="531"/>
    </location>
</feature>
<comment type="caution">
    <text evidence="2">The sequence shown here is derived from an EMBL/GenBank/DDBJ whole genome shotgun (WGS) entry which is preliminary data.</text>
</comment>
<sequence length="1034" mass="105682">MNMHAKLDDTFLLMAMELQCLPLEDLQQHHLEGSSAHPECNVTYEVAVHAFSPPAAPEARRKPDGSGAEHCDGATAGEVERWRALRQDIERLAEGVRPCLVVVVSEGREDPAAATQHAAATPPLHAPASALLWCAVGGAARAAAARLRERVPRAFRAALRHAEDRSRALALLQRSAAVLGGPARRAPPLALCVLALRLARWCPRALSPRQLTGMARKLALMREEGTLSPSTLSCLQQELQRGVQRWGMGEAQGSGAAAAMPLPITSSVGTRCGRCGGAASAVPFSEASVWQRQRRYYARKGMGAWSRGEVPRGVSSGAPAAQAYAEVAVAWLRDCVAQGTVLDRSQPAYIVELGAGHCQLGFLVTKAIQRMLAEGQLGLHGLQVCVVMTDFHDVVLRERMSSACFRELLAAGAVDFAVLDAGSALSAAASSALSAAASTTRGHDDDGQNAAALDLLYSQRRLGPGSIKNPLLIMGNYVLDSLPATLYLSAEGGQVWEVMERAPTLSGSGGGSSGSSDSGSGSGSDSSGSDSCSDDDRFTSDRRCSGTGGNSIAANSSGSSGGSERPVDGRSTDCTTAGNSGDKRQSNDGGDNSIDNEDETDSPDAEEARVLRACIARGPGLHAIPRALLHTLRRLRALLHSGGSSSCCDYGGITATAANPTCDNTPGTAAADGSGSCCGSGGSGSGGSGSGGSGSGSGGGGGGSGFFSGYAHVECGSNAGRSAGDVMPSLQPLLPWLEVPVVTTAALLKTLLRALPALLTHRQQRLTRRTAAAAAAAEHTATAAAAAAAAPAPAQLCAVLLVILVTAAKAAVPRGDGGDGGGGGNGAAAFLDWPGFEPPSISPREECFAMPVDFFAAGAAFEAAMGTSSSARPLLQKVSPTVLSSFTVALTALSIPGGSAHPAAGARSASCGSSFKCGGCDVHDGGDGDAVDGSSAHGSAPRRAALPLCDDAFARRLCGGTGPGDVDALLGLLRENDNLMRAVSACEWRALLRLAEYDYAVYQDMLESGHTLDLPADKDLVAAVMATHFPVGEV</sequence>
<keyword evidence="3" id="KW-1185">Reference proteome</keyword>
<dbReference type="OrthoDB" id="64915at2759"/>
<evidence type="ECO:0000256" key="1">
    <source>
        <dbReference type="SAM" id="MobiDB-lite"/>
    </source>
</evidence>
<dbReference type="AlphaFoldDB" id="A0A836C7W9"/>
<evidence type="ECO:0000313" key="3">
    <source>
        <dbReference type="Proteomes" id="UP000664859"/>
    </source>
</evidence>
<feature type="region of interest" description="Disordered" evidence="1">
    <location>
        <begin position="673"/>
        <end position="698"/>
    </location>
</feature>
<feature type="compositionally biased region" description="Acidic residues" evidence="1">
    <location>
        <begin position="594"/>
        <end position="605"/>
    </location>
</feature>
<evidence type="ECO:0000313" key="2">
    <source>
        <dbReference type="EMBL" id="KAG5175944.1"/>
    </source>
</evidence>
<reference evidence="2" key="1">
    <citation type="submission" date="2021-02" db="EMBL/GenBank/DDBJ databases">
        <title>First Annotated Genome of the Yellow-green Alga Tribonema minus.</title>
        <authorList>
            <person name="Mahan K.M."/>
        </authorList>
    </citation>
    <scope>NUCLEOTIDE SEQUENCE</scope>
    <source>
        <strain evidence="2">UTEX B ZZ1240</strain>
    </source>
</reference>